<feature type="region of interest" description="Disordered" evidence="1">
    <location>
        <begin position="52"/>
        <end position="78"/>
    </location>
</feature>
<protein>
    <recommendedName>
        <fullName evidence="4">RHS repeat-associated core domain-containing protein</fullName>
    </recommendedName>
</protein>
<sequence>MNYNVNRDYEAATGRYMQSDPIGLNGGVSTYGYAAAPMSPLIGRALHRTGMSSPAITKGTPSTMETTKISCRDRQVLN</sequence>
<dbReference type="Proteomes" id="UP000490980">
    <property type="component" value="Unassembled WGS sequence"/>
</dbReference>
<keyword evidence="3" id="KW-1185">Reference proteome</keyword>
<dbReference type="EMBL" id="JAARLZ010000004">
    <property type="protein sequence ID" value="NII06353.1"/>
    <property type="molecule type" value="Genomic_DNA"/>
</dbReference>
<evidence type="ECO:0000313" key="2">
    <source>
        <dbReference type="EMBL" id="NII06353.1"/>
    </source>
</evidence>
<reference evidence="2 3" key="1">
    <citation type="submission" date="2020-03" db="EMBL/GenBank/DDBJ databases">
        <authorList>
            <person name="Lai Q."/>
        </authorList>
    </citation>
    <scope>NUCLEOTIDE SEQUENCE [LARGE SCALE GENOMIC DNA]</scope>
    <source>
        <strain evidence="2 3">CCUG 25036</strain>
    </source>
</reference>
<organism evidence="2 3">
    <name type="scientific">Luteibacter anthropi</name>
    <dbReference type="NCBI Taxonomy" id="564369"/>
    <lineage>
        <taxon>Bacteria</taxon>
        <taxon>Pseudomonadati</taxon>
        <taxon>Pseudomonadota</taxon>
        <taxon>Gammaproteobacteria</taxon>
        <taxon>Lysobacterales</taxon>
        <taxon>Rhodanobacteraceae</taxon>
        <taxon>Luteibacter</taxon>
    </lineage>
</organism>
<proteinExistence type="predicted"/>
<name>A0A7X5U9T1_9GAMM</name>
<evidence type="ECO:0000313" key="3">
    <source>
        <dbReference type="Proteomes" id="UP000490980"/>
    </source>
</evidence>
<evidence type="ECO:0000256" key="1">
    <source>
        <dbReference type="SAM" id="MobiDB-lite"/>
    </source>
</evidence>
<comment type="caution">
    <text evidence="2">The sequence shown here is derived from an EMBL/GenBank/DDBJ whole genome shotgun (WGS) entry which is preliminary data.</text>
</comment>
<accession>A0A7X5U9T1</accession>
<feature type="compositionally biased region" description="Polar residues" evidence="1">
    <location>
        <begin position="52"/>
        <end position="69"/>
    </location>
</feature>
<gene>
    <name evidence="2" type="ORF">HBF25_08150</name>
</gene>
<dbReference type="Gene3D" id="2.180.10.10">
    <property type="entry name" value="RHS repeat-associated core"/>
    <property type="match status" value="1"/>
</dbReference>
<dbReference type="AlphaFoldDB" id="A0A7X5U9T1"/>
<evidence type="ECO:0008006" key="4">
    <source>
        <dbReference type="Google" id="ProtNLM"/>
    </source>
</evidence>